<evidence type="ECO:0000256" key="1">
    <source>
        <dbReference type="ARBA" id="ARBA00022679"/>
    </source>
</evidence>
<dbReference type="InterPro" id="IPR029044">
    <property type="entry name" value="Nucleotide-diphossugar_trans"/>
</dbReference>
<dbReference type="EMBL" id="CP000489">
    <property type="protein sequence ID" value="ABL69225.1"/>
    <property type="molecule type" value="Genomic_DNA"/>
</dbReference>
<keyword evidence="6" id="KW-1185">Reference proteome</keyword>
<evidence type="ECO:0000313" key="6">
    <source>
        <dbReference type="Proteomes" id="UP000000361"/>
    </source>
</evidence>
<dbReference type="EC" id="2.7.7.-" evidence="5"/>
<dbReference type="GO" id="GO:0005525">
    <property type="term" value="F:GTP binding"/>
    <property type="evidence" value="ECO:0007669"/>
    <property type="project" value="UniProtKB-KW"/>
</dbReference>
<accession>A1B131</accession>
<dbReference type="PANTHER" id="PTHR40392:SF1">
    <property type="entry name" value="2-PHOSPHO-L-LACTATE GUANYLYLTRANSFERASE"/>
    <property type="match status" value="1"/>
</dbReference>
<keyword evidence="4" id="KW-0342">GTP-binding</keyword>
<dbReference type="OrthoDB" id="6334386at2"/>
<dbReference type="EnsemblBacteria" id="ABL69225">
    <property type="protein sequence ID" value="ABL69225"/>
    <property type="gene ID" value="Pden_1117"/>
</dbReference>
<dbReference type="Gene3D" id="3.90.550.10">
    <property type="entry name" value="Spore Coat Polysaccharide Biosynthesis Protein SpsA, Chain A"/>
    <property type="match status" value="1"/>
</dbReference>
<gene>
    <name evidence="5" type="ordered locus">Pden_1117</name>
</gene>
<evidence type="ECO:0000256" key="4">
    <source>
        <dbReference type="ARBA" id="ARBA00023134"/>
    </source>
</evidence>
<keyword evidence="3" id="KW-0547">Nucleotide-binding</keyword>
<dbReference type="RefSeq" id="WP_011747445.1">
    <property type="nucleotide sequence ID" value="NC_008686.1"/>
</dbReference>
<proteinExistence type="predicted"/>
<dbReference type="Proteomes" id="UP000000361">
    <property type="component" value="Chromosome 1"/>
</dbReference>
<dbReference type="HOGENOM" id="CLU_076569_1_0_5"/>
<dbReference type="STRING" id="318586.Pden_1117"/>
<dbReference type="eggNOG" id="COG1920">
    <property type="taxonomic scope" value="Bacteria"/>
</dbReference>
<dbReference type="GO" id="GO:0043814">
    <property type="term" value="F:phospholactate guanylyltransferase activity"/>
    <property type="evidence" value="ECO:0007669"/>
    <property type="project" value="InterPro"/>
</dbReference>
<dbReference type="PANTHER" id="PTHR40392">
    <property type="entry name" value="2-PHOSPHO-L-LACTATE GUANYLYLTRANSFERASE"/>
    <property type="match status" value="1"/>
</dbReference>
<keyword evidence="1 5" id="KW-0808">Transferase</keyword>
<evidence type="ECO:0000313" key="5">
    <source>
        <dbReference type="EMBL" id="ABL69225.1"/>
    </source>
</evidence>
<dbReference type="InterPro" id="IPR002835">
    <property type="entry name" value="CofC"/>
</dbReference>
<dbReference type="SUPFAM" id="SSF53448">
    <property type="entry name" value="Nucleotide-diphospho-sugar transferases"/>
    <property type="match status" value="1"/>
</dbReference>
<dbReference type="NCBIfam" id="TIGR03552">
    <property type="entry name" value="F420_cofC"/>
    <property type="match status" value="1"/>
</dbReference>
<dbReference type="KEGG" id="pde:Pden_1117"/>
<reference evidence="6" key="1">
    <citation type="submission" date="2006-12" db="EMBL/GenBank/DDBJ databases">
        <title>Complete sequence of chromosome 1 of Paracoccus denitrificans PD1222.</title>
        <authorList>
            <person name="Copeland A."/>
            <person name="Lucas S."/>
            <person name="Lapidus A."/>
            <person name="Barry K."/>
            <person name="Detter J.C."/>
            <person name="Glavina del Rio T."/>
            <person name="Hammon N."/>
            <person name="Israni S."/>
            <person name="Dalin E."/>
            <person name="Tice H."/>
            <person name="Pitluck S."/>
            <person name="Munk A.C."/>
            <person name="Brettin T."/>
            <person name="Bruce D."/>
            <person name="Han C."/>
            <person name="Tapia R."/>
            <person name="Gilna P."/>
            <person name="Schmutz J."/>
            <person name="Larimer F."/>
            <person name="Land M."/>
            <person name="Hauser L."/>
            <person name="Kyrpides N."/>
            <person name="Lykidis A."/>
            <person name="Spiro S."/>
            <person name="Richardson D.J."/>
            <person name="Moir J.W.B."/>
            <person name="Ferguson S.J."/>
            <person name="van Spanning R.J.M."/>
            <person name="Richardson P."/>
        </authorList>
    </citation>
    <scope>NUCLEOTIDE SEQUENCE [LARGE SCALE GENOMIC DNA]</scope>
    <source>
        <strain evidence="6">Pd 1222</strain>
    </source>
</reference>
<keyword evidence="2 5" id="KW-0548">Nucleotidyltransferase</keyword>
<dbReference type="Pfam" id="PF01983">
    <property type="entry name" value="CofC"/>
    <property type="match status" value="1"/>
</dbReference>
<name>A1B131_PARDP</name>
<dbReference type="GeneID" id="93452334"/>
<dbReference type="AlphaFoldDB" id="A1B131"/>
<evidence type="ECO:0000256" key="3">
    <source>
        <dbReference type="ARBA" id="ARBA00022741"/>
    </source>
</evidence>
<protein>
    <submittedName>
        <fullName evidence="5">Phospholactate guanylyltransferase</fullName>
        <ecNumber evidence="5">2.7.7.-</ecNumber>
    </submittedName>
</protein>
<sequence>MIRPDCARLVVVPMKDPSRAKTRLGEVLDPSRRARLAVTLFKLTLQRLGRAQGAVTHGFDIATVTASPAIARLARDAGIAVIDEGSADGLNAAVTLAADWAALRGYASLGVLPGDLAAPTLGDLLRLLDRPAAPDLAVVCASADGGTNALILPLPARMRFRYGQGSFRAHLAEAGAAGLHTLAPALGSLRHDVDRREDLLGFSLLHHAPMTVEARP</sequence>
<evidence type="ECO:0000256" key="2">
    <source>
        <dbReference type="ARBA" id="ARBA00022695"/>
    </source>
</evidence>
<organism evidence="5 6">
    <name type="scientific">Paracoccus denitrificans (strain Pd 1222)</name>
    <dbReference type="NCBI Taxonomy" id="318586"/>
    <lineage>
        <taxon>Bacteria</taxon>
        <taxon>Pseudomonadati</taxon>
        <taxon>Pseudomonadota</taxon>
        <taxon>Alphaproteobacteria</taxon>
        <taxon>Rhodobacterales</taxon>
        <taxon>Paracoccaceae</taxon>
        <taxon>Paracoccus</taxon>
    </lineage>
</organism>